<dbReference type="SUPFAM" id="SSF46894">
    <property type="entry name" value="C-terminal effector domain of the bipartite response regulators"/>
    <property type="match status" value="1"/>
</dbReference>
<evidence type="ECO:0000256" key="4">
    <source>
        <dbReference type="ARBA" id="ARBA00023163"/>
    </source>
</evidence>
<dbReference type="Pfam" id="PF00196">
    <property type="entry name" value="GerE"/>
    <property type="match status" value="1"/>
</dbReference>
<evidence type="ECO:0000313" key="9">
    <source>
        <dbReference type="Proteomes" id="UP000184172"/>
    </source>
</evidence>
<feature type="modified residue" description="4-aspartylphosphate" evidence="5">
    <location>
        <position position="52"/>
    </location>
</feature>
<dbReference type="GO" id="GO:0000160">
    <property type="term" value="P:phosphorelay signal transduction system"/>
    <property type="evidence" value="ECO:0007669"/>
    <property type="project" value="InterPro"/>
</dbReference>
<dbReference type="InterPro" id="IPR016032">
    <property type="entry name" value="Sig_transdc_resp-reg_C-effctor"/>
</dbReference>
<keyword evidence="3" id="KW-0238">DNA-binding</keyword>
<keyword evidence="1 5" id="KW-0597">Phosphoprotein</keyword>
<keyword evidence="9" id="KW-1185">Reference proteome</keyword>
<evidence type="ECO:0000256" key="5">
    <source>
        <dbReference type="PROSITE-ProRule" id="PRU00169"/>
    </source>
</evidence>
<evidence type="ECO:0000259" key="7">
    <source>
        <dbReference type="PROSITE" id="PS50110"/>
    </source>
</evidence>
<dbReference type="PANTHER" id="PTHR43214:SF41">
    <property type="entry name" value="NITRATE_NITRITE RESPONSE REGULATOR PROTEIN NARP"/>
    <property type="match status" value="1"/>
</dbReference>
<proteinExistence type="predicted"/>
<dbReference type="SMART" id="SM00421">
    <property type="entry name" value="HTH_LUXR"/>
    <property type="match status" value="1"/>
</dbReference>
<dbReference type="InterPro" id="IPR000792">
    <property type="entry name" value="Tscrpt_reg_LuxR_C"/>
</dbReference>
<dbReference type="SUPFAM" id="SSF52172">
    <property type="entry name" value="CheY-like"/>
    <property type="match status" value="1"/>
</dbReference>
<dbReference type="AlphaFoldDB" id="A0A1M6PEA5"/>
<dbReference type="CDD" id="cd06170">
    <property type="entry name" value="LuxR_C_like"/>
    <property type="match status" value="1"/>
</dbReference>
<evidence type="ECO:0000256" key="1">
    <source>
        <dbReference type="ARBA" id="ARBA00022553"/>
    </source>
</evidence>
<dbReference type="PROSITE" id="PS50110">
    <property type="entry name" value="RESPONSE_REGULATORY"/>
    <property type="match status" value="1"/>
</dbReference>
<evidence type="ECO:0000313" key="8">
    <source>
        <dbReference type="EMBL" id="SHK06266.1"/>
    </source>
</evidence>
<dbReference type="STRING" id="797419.SAMN05216556_1435"/>
<keyword evidence="4" id="KW-0804">Transcription</keyword>
<evidence type="ECO:0000256" key="2">
    <source>
        <dbReference type="ARBA" id="ARBA00023015"/>
    </source>
</evidence>
<dbReference type="EMBL" id="FQYV01000047">
    <property type="protein sequence ID" value="SHK06266.1"/>
    <property type="molecule type" value="Genomic_DNA"/>
</dbReference>
<dbReference type="Proteomes" id="UP000184172">
    <property type="component" value="Unassembled WGS sequence"/>
</dbReference>
<dbReference type="OrthoDB" id="9795108at2"/>
<dbReference type="InterPro" id="IPR058245">
    <property type="entry name" value="NreC/VraR/RcsB-like_REC"/>
</dbReference>
<keyword evidence="2" id="KW-0805">Transcription regulation</keyword>
<dbReference type="RefSeq" id="WP_073222181.1">
    <property type="nucleotide sequence ID" value="NZ_FNNS01000043.1"/>
</dbReference>
<dbReference type="SMART" id="SM00448">
    <property type="entry name" value="REC"/>
    <property type="match status" value="1"/>
</dbReference>
<dbReference type="PANTHER" id="PTHR43214">
    <property type="entry name" value="TWO-COMPONENT RESPONSE REGULATOR"/>
    <property type="match status" value="1"/>
</dbReference>
<organism evidence="8 9">
    <name type="scientific">Aequorivita viscosa</name>
    <dbReference type="NCBI Taxonomy" id="797419"/>
    <lineage>
        <taxon>Bacteria</taxon>
        <taxon>Pseudomonadati</taxon>
        <taxon>Bacteroidota</taxon>
        <taxon>Flavobacteriia</taxon>
        <taxon>Flavobacteriales</taxon>
        <taxon>Flavobacteriaceae</taxon>
        <taxon>Aequorivita</taxon>
    </lineage>
</organism>
<reference evidence="9" key="1">
    <citation type="submission" date="2016-11" db="EMBL/GenBank/DDBJ databases">
        <authorList>
            <person name="Varghese N."/>
            <person name="Submissions S."/>
        </authorList>
    </citation>
    <scope>NUCLEOTIDE SEQUENCE [LARGE SCALE GENOMIC DNA]</scope>
    <source>
        <strain evidence="9">DSM 26349</strain>
    </source>
</reference>
<dbReference type="InterPro" id="IPR036388">
    <property type="entry name" value="WH-like_DNA-bd_sf"/>
</dbReference>
<dbReference type="CDD" id="cd17535">
    <property type="entry name" value="REC_NarL-like"/>
    <property type="match status" value="1"/>
</dbReference>
<dbReference type="Gene3D" id="3.40.50.2300">
    <property type="match status" value="1"/>
</dbReference>
<dbReference type="InterPro" id="IPR011006">
    <property type="entry name" value="CheY-like_superfamily"/>
</dbReference>
<name>A0A1M6PEA5_9FLAO</name>
<feature type="domain" description="Response regulatory" evidence="7">
    <location>
        <begin position="2"/>
        <end position="117"/>
    </location>
</feature>
<accession>A0A1M6PEA5</accession>
<feature type="domain" description="HTH luxR-type" evidence="6">
    <location>
        <begin position="139"/>
        <end position="204"/>
    </location>
</feature>
<evidence type="ECO:0000256" key="3">
    <source>
        <dbReference type="ARBA" id="ARBA00023125"/>
    </source>
</evidence>
<evidence type="ECO:0000259" key="6">
    <source>
        <dbReference type="PROSITE" id="PS50043"/>
    </source>
</evidence>
<sequence>MYFVIADDHPLSLLGTQVILEGMGHVVLESHNNGRNAWEAIKKLKPAFAILDISMPVMDGLEVAENVRLHQLSTKIILLTSHKEKSVFNKAEELKINAYLLKQYALEELKDCVKHLMTNENYYSHRMKFELETDLDYQKGEILDKLTFSERKIFELIVQQKTTKEIAEMLFLSGKTIEAHRASIIRKLGIESDKNALLKFAAKFYNPQ</sequence>
<dbReference type="GO" id="GO:0006355">
    <property type="term" value="P:regulation of DNA-templated transcription"/>
    <property type="evidence" value="ECO:0007669"/>
    <property type="project" value="InterPro"/>
</dbReference>
<dbReference type="InterPro" id="IPR001789">
    <property type="entry name" value="Sig_transdc_resp-reg_receiver"/>
</dbReference>
<dbReference type="Pfam" id="PF00072">
    <property type="entry name" value="Response_reg"/>
    <property type="match status" value="1"/>
</dbReference>
<protein>
    <submittedName>
        <fullName evidence="8">Two component transcriptional regulator, LuxR family</fullName>
    </submittedName>
</protein>
<dbReference type="Gene3D" id="1.10.10.10">
    <property type="entry name" value="Winged helix-like DNA-binding domain superfamily/Winged helix DNA-binding domain"/>
    <property type="match status" value="1"/>
</dbReference>
<dbReference type="InterPro" id="IPR039420">
    <property type="entry name" value="WalR-like"/>
</dbReference>
<dbReference type="PRINTS" id="PR00038">
    <property type="entry name" value="HTHLUXR"/>
</dbReference>
<gene>
    <name evidence="8" type="ORF">SAMN04487908_1472</name>
</gene>
<dbReference type="GO" id="GO:0003677">
    <property type="term" value="F:DNA binding"/>
    <property type="evidence" value="ECO:0007669"/>
    <property type="project" value="UniProtKB-KW"/>
</dbReference>
<dbReference type="PROSITE" id="PS50043">
    <property type="entry name" value="HTH_LUXR_2"/>
    <property type="match status" value="1"/>
</dbReference>